<name>A0A432MJB4_9BACT</name>
<sequence>MQLDHGIEASTGLIRLGDFQDGQEAECFAMLASKEKGTTKKNEPFVKCYFRDRHLTVEAPLWADSRFLKQSDGWTEGLAYRVKARGRFNARYGLQLEIIDIRPAGGPDDEADGFDLGDLVERSKYPQGDRLAKIFEFVDRYIEDKTIAELVRRILEAHAPQLELMPAATLMHHNFTGGLVEHLWSVTRVSILLADHYARYYDELNPPLNRDVIIAAAILHDIGKLRELAYHPIEAKYTTEGNLIGHILMGRDLVRDTAREIGGVPLETLLLLEHAILAHHGKTEFGSPKPPATLEAMILHYADELDAKFNAVAKALRTADGDDPFTGKIWAVENRRFYRGTPLPLPDADPDHPPF</sequence>
<evidence type="ECO:0000313" key="4">
    <source>
        <dbReference type="Proteomes" id="UP000280296"/>
    </source>
</evidence>
<organism evidence="3 4">
    <name type="scientific">Tautonia sociabilis</name>
    <dbReference type="NCBI Taxonomy" id="2080755"/>
    <lineage>
        <taxon>Bacteria</taxon>
        <taxon>Pseudomonadati</taxon>
        <taxon>Planctomycetota</taxon>
        <taxon>Planctomycetia</taxon>
        <taxon>Isosphaerales</taxon>
        <taxon>Isosphaeraceae</taxon>
        <taxon>Tautonia</taxon>
    </lineage>
</organism>
<gene>
    <name evidence="3" type="ORF">TsocGM_12330</name>
</gene>
<dbReference type="EMBL" id="RYZH01000021">
    <property type="protein sequence ID" value="RUL87461.1"/>
    <property type="molecule type" value="Genomic_DNA"/>
</dbReference>
<evidence type="ECO:0000259" key="2">
    <source>
        <dbReference type="PROSITE" id="PS51831"/>
    </source>
</evidence>
<dbReference type="SMART" id="SM00471">
    <property type="entry name" value="HDc"/>
    <property type="match status" value="1"/>
</dbReference>
<dbReference type="OrthoDB" id="9778453at2"/>
<dbReference type="CDD" id="cd00077">
    <property type="entry name" value="HDc"/>
    <property type="match status" value="1"/>
</dbReference>
<dbReference type="AlphaFoldDB" id="A0A432MJB4"/>
<evidence type="ECO:0000256" key="1">
    <source>
        <dbReference type="ARBA" id="ARBA00022801"/>
    </source>
</evidence>
<dbReference type="PANTHER" id="PTHR37294:SF1">
    <property type="entry name" value="3'-5' EXORIBONUCLEASE YHAM"/>
    <property type="match status" value="1"/>
</dbReference>
<dbReference type="SUPFAM" id="SSF109604">
    <property type="entry name" value="HD-domain/PDEase-like"/>
    <property type="match status" value="1"/>
</dbReference>
<dbReference type="Proteomes" id="UP000280296">
    <property type="component" value="Unassembled WGS sequence"/>
</dbReference>
<reference evidence="3 4" key="1">
    <citation type="submission" date="2018-12" db="EMBL/GenBank/DDBJ databases">
        <authorList>
            <person name="Toschakov S.V."/>
        </authorList>
    </citation>
    <scope>NUCLEOTIDE SEQUENCE [LARGE SCALE GENOMIC DNA]</scope>
    <source>
        <strain evidence="3 4">GM2012</strain>
    </source>
</reference>
<dbReference type="Gene3D" id="1.10.3210.10">
    <property type="entry name" value="Hypothetical protein af1432"/>
    <property type="match status" value="1"/>
</dbReference>
<keyword evidence="1" id="KW-0378">Hydrolase</keyword>
<dbReference type="PANTHER" id="PTHR37294">
    <property type="entry name" value="3'-5' EXORIBONUCLEASE YHAM"/>
    <property type="match status" value="1"/>
</dbReference>
<evidence type="ECO:0000313" key="3">
    <source>
        <dbReference type="EMBL" id="RUL87461.1"/>
    </source>
</evidence>
<dbReference type="InterPro" id="IPR003607">
    <property type="entry name" value="HD/PDEase_dom"/>
</dbReference>
<reference evidence="3 4" key="2">
    <citation type="submission" date="2019-01" db="EMBL/GenBank/DDBJ databases">
        <title>Tautonia sociabilis, a novel thermotolerant planctomycete of Isosphaeraceae family, isolated from a 4000 m deep subterranean habitat.</title>
        <authorList>
            <person name="Kovaleva O.L."/>
            <person name="Elcheninov A.G."/>
            <person name="Van Heerden E."/>
            <person name="Toshchakov S.V."/>
            <person name="Novikov A."/>
            <person name="Bonch-Osmolovskaya E.A."/>
            <person name="Kublanov I.V."/>
        </authorList>
    </citation>
    <scope>NUCLEOTIDE SEQUENCE [LARGE SCALE GENOMIC DNA]</scope>
    <source>
        <strain evidence="3 4">GM2012</strain>
    </source>
</reference>
<protein>
    <submittedName>
        <fullName evidence="3">HD domain-containing protein</fullName>
    </submittedName>
</protein>
<dbReference type="InterPro" id="IPR006674">
    <property type="entry name" value="HD_domain"/>
</dbReference>
<feature type="domain" description="HD" evidence="2">
    <location>
        <begin position="182"/>
        <end position="308"/>
    </location>
</feature>
<keyword evidence="4" id="KW-1185">Reference proteome</keyword>
<dbReference type="PROSITE" id="PS51831">
    <property type="entry name" value="HD"/>
    <property type="match status" value="1"/>
</dbReference>
<dbReference type="Pfam" id="PF01966">
    <property type="entry name" value="HD"/>
    <property type="match status" value="1"/>
</dbReference>
<dbReference type="RefSeq" id="WP_126725677.1">
    <property type="nucleotide sequence ID" value="NZ_RYZH01000021.1"/>
</dbReference>
<comment type="caution">
    <text evidence="3">The sequence shown here is derived from an EMBL/GenBank/DDBJ whole genome shotgun (WGS) entry which is preliminary data.</text>
</comment>
<dbReference type="InterPro" id="IPR050798">
    <property type="entry name" value="YhaM_exoribonuc/phosphodiest"/>
</dbReference>
<proteinExistence type="predicted"/>
<dbReference type="GO" id="GO:0016787">
    <property type="term" value="F:hydrolase activity"/>
    <property type="evidence" value="ECO:0007669"/>
    <property type="project" value="UniProtKB-KW"/>
</dbReference>
<accession>A0A432MJB4</accession>
<dbReference type="GO" id="GO:0031125">
    <property type="term" value="P:rRNA 3'-end processing"/>
    <property type="evidence" value="ECO:0007669"/>
    <property type="project" value="TreeGrafter"/>
</dbReference>